<evidence type="ECO:0000313" key="2">
    <source>
        <dbReference type="EMBL" id="KAK0645211.1"/>
    </source>
</evidence>
<proteinExistence type="predicted"/>
<comment type="caution">
    <text evidence="2">The sequence shown here is derived from an EMBL/GenBank/DDBJ whole genome shotgun (WGS) entry which is preliminary data.</text>
</comment>
<dbReference type="AlphaFoldDB" id="A0AA39Y395"/>
<accession>A0AA39Y395</accession>
<feature type="region of interest" description="Disordered" evidence="1">
    <location>
        <begin position="177"/>
        <end position="211"/>
    </location>
</feature>
<protein>
    <submittedName>
        <fullName evidence="2">Uncharacterized protein</fullName>
    </submittedName>
</protein>
<organism evidence="2 3">
    <name type="scientific">Lasiodiplodia hormozganensis</name>
    <dbReference type="NCBI Taxonomy" id="869390"/>
    <lineage>
        <taxon>Eukaryota</taxon>
        <taxon>Fungi</taxon>
        <taxon>Dikarya</taxon>
        <taxon>Ascomycota</taxon>
        <taxon>Pezizomycotina</taxon>
        <taxon>Dothideomycetes</taxon>
        <taxon>Dothideomycetes incertae sedis</taxon>
        <taxon>Botryosphaeriales</taxon>
        <taxon>Botryosphaeriaceae</taxon>
        <taxon>Lasiodiplodia</taxon>
    </lineage>
</organism>
<evidence type="ECO:0000313" key="3">
    <source>
        <dbReference type="Proteomes" id="UP001175001"/>
    </source>
</evidence>
<gene>
    <name evidence="2" type="ORF">DIS24_g8078</name>
</gene>
<sequence length="211" mass="23454">MSTAYSPQRLSLAMVPLYQTLEALELISGDTIQWPQHDSTRLDLRPFIHLARANVDSKFFFPPSTDPADREDPTPLLPHNLASLTLAFDTATTALGPSGSSYQWLLTLVQRAPHQLPGLHTLHIFEQDHQGQSFCQVCVPVFGIYDWDPPADAQHVLSKVADILKVKVGLRVWRREDPDDEEEGVPGLCGSKAGGPPVRVPPPRQLPEWIL</sequence>
<dbReference type="Proteomes" id="UP001175001">
    <property type="component" value="Unassembled WGS sequence"/>
</dbReference>
<reference evidence="2" key="1">
    <citation type="submission" date="2023-06" db="EMBL/GenBank/DDBJ databases">
        <title>Multi-omics analyses reveal the molecular pathogenesis toolkit of Lasiodiplodia hormozganensis, a cross-kingdom pathogen.</title>
        <authorList>
            <person name="Felix C."/>
            <person name="Meneses R."/>
            <person name="Goncalves M.F.M."/>
            <person name="Tilleman L."/>
            <person name="Duarte A.S."/>
            <person name="Jorrin-Novo J.V."/>
            <person name="Van De Peer Y."/>
            <person name="Deforce D."/>
            <person name="Van Nieuwerburgh F."/>
            <person name="Esteves A.C."/>
            <person name="Alves A."/>
        </authorList>
    </citation>
    <scope>NUCLEOTIDE SEQUENCE</scope>
    <source>
        <strain evidence="2">CBS 339.90</strain>
    </source>
</reference>
<evidence type="ECO:0000256" key="1">
    <source>
        <dbReference type="SAM" id="MobiDB-lite"/>
    </source>
</evidence>
<dbReference type="EMBL" id="JAUJDW010000056">
    <property type="protein sequence ID" value="KAK0645211.1"/>
    <property type="molecule type" value="Genomic_DNA"/>
</dbReference>
<name>A0AA39Y395_9PEZI</name>
<keyword evidence="3" id="KW-1185">Reference proteome</keyword>